<comment type="similarity">
    <text evidence="1">To endonucleases of group I introns of fungi and phage.</text>
</comment>
<gene>
    <name evidence="5" type="ORF">MM415B03043_0007</name>
</gene>
<dbReference type="Pfam" id="PF01541">
    <property type="entry name" value="GIY-YIG"/>
    <property type="match status" value="1"/>
</dbReference>
<dbReference type="InterPro" id="IPR006350">
    <property type="entry name" value="Intron_endoG1"/>
</dbReference>
<evidence type="ECO:0000256" key="1">
    <source>
        <dbReference type="ARBA" id="ARBA00010045"/>
    </source>
</evidence>
<dbReference type="Pfam" id="PF07460">
    <property type="entry name" value="NUMOD3"/>
    <property type="match status" value="2"/>
</dbReference>
<dbReference type="AlphaFoldDB" id="A0A6M3L146"/>
<sequence length="211" mass="24112">MGLTIRVAYARIIIEMKIYKITNIKNSKIYVGKDTHDDPNYFGSGLLITRAIKKYGKDKFKKEILESCTTLAELDKQELYWIQTLNCLNPNGYNILLGSVGGDTFTNNPNKEIIREKYATAAKMRVGELNTFFSKTHNETTKRKIALANSSREHTMDCQCASCRSKRGEMTNGMQGRHHTEDSIRKMKANRPDYSGDKNPNYKDGKRVKNI</sequence>
<dbReference type="InterPro" id="IPR003611">
    <property type="entry name" value="NUMOD3"/>
</dbReference>
<dbReference type="GO" id="GO:0003677">
    <property type="term" value="F:DNA binding"/>
    <property type="evidence" value="ECO:0007669"/>
    <property type="project" value="InterPro"/>
</dbReference>
<dbReference type="SMART" id="SM00496">
    <property type="entry name" value="IENR2"/>
    <property type="match status" value="2"/>
</dbReference>
<dbReference type="GO" id="GO:0004519">
    <property type="term" value="F:endonuclease activity"/>
    <property type="evidence" value="ECO:0007669"/>
    <property type="project" value="InterPro"/>
</dbReference>
<protein>
    <recommendedName>
        <fullName evidence="6">GIY-YIG domain-containing protein</fullName>
    </recommendedName>
</protein>
<evidence type="ECO:0000259" key="4">
    <source>
        <dbReference type="SMART" id="SM00496"/>
    </source>
</evidence>
<organism evidence="5">
    <name type="scientific">viral metagenome</name>
    <dbReference type="NCBI Taxonomy" id="1070528"/>
    <lineage>
        <taxon>unclassified sequences</taxon>
        <taxon>metagenomes</taxon>
        <taxon>organismal metagenomes</taxon>
    </lineage>
</organism>
<dbReference type="SMART" id="SM00465">
    <property type="entry name" value="GIYc"/>
    <property type="match status" value="1"/>
</dbReference>
<reference evidence="5" key="1">
    <citation type="submission" date="2020-03" db="EMBL/GenBank/DDBJ databases">
        <title>The deep terrestrial virosphere.</title>
        <authorList>
            <person name="Holmfeldt K."/>
            <person name="Nilsson E."/>
            <person name="Simone D."/>
            <person name="Lopez-Fernandez M."/>
            <person name="Wu X."/>
            <person name="de Brujin I."/>
            <person name="Lundin D."/>
            <person name="Andersson A."/>
            <person name="Bertilsson S."/>
            <person name="Dopson M."/>
        </authorList>
    </citation>
    <scope>NUCLEOTIDE SEQUENCE</scope>
    <source>
        <strain evidence="5">MM415B03043</strain>
    </source>
</reference>
<dbReference type="EMBL" id="MT142685">
    <property type="protein sequence ID" value="QJA87155.1"/>
    <property type="molecule type" value="Genomic_DNA"/>
</dbReference>
<dbReference type="InterPro" id="IPR035901">
    <property type="entry name" value="GIY-YIG_endonuc_sf"/>
</dbReference>
<dbReference type="InterPro" id="IPR000305">
    <property type="entry name" value="GIY-YIG_endonuc"/>
</dbReference>
<feature type="region of interest" description="Disordered" evidence="2">
    <location>
        <begin position="188"/>
        <end position="211"/>
    </location>
</feature>
<name>A0A6M3L146_9ZZZZ</name>
<evidence type="ECO:0008006" key="6">
    <source>
        <dbReference type="Google" id="ProtNLM"/>
    </source>
</evidence>
<dbReference type="SUPFAM" id="SSF64496">
    <property type="entry name" value="DNA-binding domain of intron-encoded endonucleases"/>
    <property type="match status" value="1"/>
</dbReference>
<evidence type="ECO:0000313" key="5">
    <source>
        <dbReference type="EMBL" id="QJA87155.1"/>
    </source>
</evidence>
<proteinExistence type="predicted"/>
<feature type="domain" description="GIY-YIG" evidence="3">
    <location>
        <begin position="15"/>
        <end position="99"/>
    </location>
</feature>
<evidence type="ECO:0000259" key="3">
    <source>
        <dbReference type="SMART" id="SM00465"/>
    </source>
</evidence>
<accession>A0A6M3L146</accession>
<feature type="domain" description="Nuclease associated modular" evidence="4">
    <location>
        <begin position="175"/>
        <end position="191"/>
    </location>
</feature>
<dbReference type="SUPFAM" id="SSF82771">
    <property type="entry name" value="GIY-YIG endonuclease"/>
    <property type="match status" value="1"/>
</dbReference>
<feature type="domain" description="Nuclease associated modular" evidence="4">
    <location>
        <begin position="133"/>
        <end position="149"/>
    </location>
</feature>
<dbReference type="Gene3D" id="3.40.1440.10">
    <property type="entry name" value="GIY-YIG endonuclease"/>
    <property type="match status" value="1"/>
</dbReference>
<dbReference type="NCBIfam" id="TIGR01453">
    <property type="entry name" value="grpIintron_endo"/>
    <property type="match status" value="1"/>
</dbReference>
<evidence type="ECO:0000256" key="2">
    <source>
        <dbReference type="SAM" id="MobiDB-lite"/>
    </source>
</evidence>